<evidence type="ECO:0000259" key="3">
    <source>
        <dbReference type="Pfam" id="PF04909"/>
    </source>
</evidence>
<dbReference type="PANTHER" id="PTHR43569">
    <property type="entry name" value="AMIDOHYDROLASE"/>
    <property type="match status" value="1"/>
</dbReference>
<dbReference type="PANTHER" id="PTHR43569:SF2">
    <property type="entry name" value="AMIDOHYDROLASE-RELATED DOMAIN-CONTAINING PROTEIN"/>
    <property type="match status" value="1"/>
</dbReference>
<feature type="region of interest" description="Disordered" evidence="2">
    <location>
        <begin position="162"/>
        <end position="187"/>
    </location>
</feature>
<evidence type="ECO:0000313" key="5">
    <source>
        <dbReference type="Proteomes" id="UP000049455"/>
    </source>
</evidence>
<dbReference type="GO" id="GO:0016787">
    <property type="term" value="F:hydrolase activity"/>
    <property type="evidence" value="ECO:0007669"/>
    <property type="project" value="UniProtKB-KW"/>
</dbReference>
<feature type="domain" description="Amidohydrolase-related" evidence="3">
    <location>
        <begin position="3"/>
        <end position="142"/>
    </location>
</feature>
<protein>
    <submittedName>
        <fullName evidence="4">Putative metal-dependent hydrolase of the TIM-barrel fold protein</fullName>
    </submittedName>
</protein>
<dbReference type="STRING" id="313367.JSE7799_01112"/>
<keyword evidence="4" id="KW-0378">Hydrolase</keyword>
<dbReference type="AlphaFoldDB" id="A0A0M7B6J6"/>
<evidence type="ECO:0000313" key="4">
    <source>
        <dbReference type="EMBL" id="CUH35392.1"/>
    </source>
</evidence>
<sequence>MRIDVHQHFWRIERGDYGWMGDDVAPIRRDVLPGELAPILARHGIVGTVLVQAAATEAETRFLLSLSAGTDFVRGVVGWLDLAGPDVVARLADLARDPKLVGIRPMLQDISETGWIARPEAMRGLRALAERGLCFDALVQPPACAGRPRSAGLVRHHRPLRQAAHRRRHRSGAGLARGHGPAGGSAERELQAFRSGHRGRASLGAAARDAVLGGNAVRVYGLEAAAAGPTAALRGGAPR</sequence>
<comment type="similarity">
    <text evidence="1">Belongs to the metallo-dependent hydrolases superfamily.</text>
</comment>
<organism evidence="4 5">
    <name type="scientific">Jannaschia seosinensis</name>
    <dbReference type="NCBI Taxonomy" id="313367"/>
    <lineage>
        <taxon>Bacteria</taxon>
        <taxon>Pseudomonadati</taxon>
        <taxon>Pseudomonadota</taxon>
        <taxon>Alphaproteobacteria</taxon>
        <taxon>Rhodobacterales</taxon>
        <taxon>Roseobacteraceae</taxon>
        <taxon>Jannaschia</taxon>
    </lineage>
</organism>
<keyword evidence="5" id="KW-1185">Reference proteome</keyword>
<dbReference type="SUPFAM" id="SSF51556">
    <property type="entry name" value="Metallo-dependent hydrolases"/>
    <property type="match status" value="1"/>
</dbReference>
<dbReference type="EMBL" id="CYPR01000061">
    <property type="protein sequence ID" value="CUH35392.1"/>
    <property type="molecule type" value="Genomic_DNA"/>
</dbReference>
<dbReference type="Proteomes" id="UP000049455">
    <property type="component" value="Unassembled WGS sequence"/>
</dbReference>
<dbReference type="Gene3D" id="3.20.20.140">
    <property type="entry name" value="Metal-dependent hydrolases"/>
    <property type="match status" value="1"/>
</dbReference>
<evidence type="ECO:0000256" key="2">
    <source>
        <dbReference type="SAM" id="MobiDB-lite"/>
    </source>
</evidence>
<dbReference type="InterPro" id="IPR052350">
    <property type="entry name" value="Metallo-dep_Lactonases"/>
</dbReference>
<dbReference type="InterPro" id="IPR032466">
    <property type="entry name" value="Metal_Hydrolase"/>
</dbReference>
<feature type="compositionally biased region" description="Basic residues" evidence="2">
    <location>
        <begin position="162"/>
        <end position="171"/>
    </location>
</feature>
<reference evidence="4 5" key="1">
    <citation type="submission" date="2015-09" db="EMBL/GenBank/DDBJ databases">
        <authorList>
            <person name="Jackson K.R."/>
            <person name="Lunt B.L."/>
            <person name="Fisher J.N.B."/>
            <person name="Gardner A.V."/>
            <person name="Bailey M.E."/>
            <person name="Deus L.M."/>
            <person name="Earl A.S."/>
            <person name="Gibby P.D."/>
            <person name="Hartmann K.A."/>
            <person name="Liu J.E."/>
            <person name="Manci A.M."/>
            <person name="Nielsen D.A."/>
            <person name="Solomon M.B."/>
            <person name="Breakwell D.P."/>
            <person name="Burnett S.H."/>
            <person name="Grose J.H."/>
        </authorList>
    </citation>
    <scope>NUCLEOTIDE SEQUENCE [LARGE SCALE GENOMIC DNA]</scope>
    <source>
        <strain evidence="4 5">CECT 7799</strain>
    </source>
</reference>
<evidence type="ECO:0000256" key="1">
    <source>
        <dbReference type="ARBA" id="ARBA00038310"/>
    </source>
</evidence>
<dbReference type="InterPro" id="IPR006680">
    <property type="entry name" value="Amidohydro-rel"/>
</dbReference>
<dbReference type="Pfam" id="PF04909">
    <property type="entry name" value="Amidohydro_2"/>
    <property type="match status" value="1"/>
</dbReference>
<gene>
    <name evidence="4" type="ORF">JSE7799_01112</name>
</gene>
<proteinExistence type="inferred from homology"/>
<accession>A0A0M7B6J6</accession>
<name>A0A0M7B6J6_9RHOB</name>